<sequence length="92" mass="10427">MNENDTRMLAARLPGWTIWYGEQTGSFWALPKARGLPHIEAATAVELEQRARAVEQRLHILPVTVPRSATRPSATRPGRRSRRRRRTAGVLT</sequence>
<protein>
    <submittedName>
        <fullName evidence="2">Uncharacterized protein</fullName>
    </submittedName>
</protein>
<feature type="compositionally biased region" description="Basic residues" evidence="1">
    <location>
        <begin position="77"/>
        <end position="92"/>
    </location>
</feature>
<dbReference type="Proteomes" id="UP001501666">
    <property type="component" value="Unassembled WGS sequence"/>
</dbReference>
<evidence type="ECO:0000256" key="1">
    <source>
        <dbReference type="SAM" id="MobiDB-lite"/>
    </source>
</evidence>
<dbReference type="EMBL" id="BAAATE010000004">
    <property type="protein sequence ID" value="GAA2653743.1"/>
    <property type="molecule type" value="Genomic_DNA"/>
</dbReference>
<reference evidence="3" key="1">
    <citation type="journal article" date="2019" name="Int. J. Syst. Evol. Microbiol.">
        <title>The Global Catalogue of Microorganisms (GCM) 10K type strain sequencing project: providing services to taxonomists for standard genome sequencing and annotation.</title>
        <authorList>
            <consortium name="The Broad Institute Genomics Platform"/>
            <consortium name="The Broad Institute Genome Sequencing Center for Infectious Disease"/>
            <person name="Wu L."/>
            <person name="Ma J."/>
        </authorList>
    </citation>
    <scope>NUCLEOTIDE SEQUENCE [LARGE SCALE GENOMIC DNA]</scope>
    <source>
        <strain evidence="3">JCM 6835</strain>
    </source>
</reference>
<name>A0ABP6E0B5_9ACTN</name>
<comment type="caution">
    <text evidence="2">The sequence shown here is derived from an EMBL/GenBank/DDBJ whole genome shotgun (WGS) entry which is preliminary data.</text>
</comment>
<proteinExistence type="predicted"/>
<feature type="region of interest" description="Disordered" evidence="1">
    <location>
        <begin position="64"/>
        <end position="92"/>
    </location>
</feature>
<evidence type="ECO:0000313" key="3">
    <source>
        <dbReference type="Proteomes" id="UP001501666"/>
    </source>
</evidence>
<evidence type="ECO:0000313" key="2">
    <source>
        <dbReference type="EMBL" id="GAA2653743.1"/>
    </source>
</evidence>
<organism evidence="2 3">
    <name type="scientific">Nonomuraea recticatena</name>
    <dbReference type="NCBI Taxonomy" id="46178"/>
    <lineage>
        <taxon>Bacteria</taxon>
        <taxon>Bacillati</taxon>
        <taxon>Actinomycetota</taxon>
        <taxon>Actinomycetes</taxon>
        <taxon>Streptosporangiales</taxon>
        <taxon>Streptosporangiaceae</taxon>
        <taxon>Nonomuraea</taxon>
    </lineage>
</organism>
<gene>
    <name evidence="2" type="ORF">GCM10010412_022090</name>
</gene>
<keyword evidence="3" id="KW-1185">Reference proteome</keyword>
<accession>A0ABP6E0B5</accession>